<protein>
    <submittedName>
        <fullName evidence="2">Uncharacterized protein</fullName>
    </submittedName>
</protein>
<dbReference type="EMBL" id="DS268421">
    <property type="protein sequence ID" value="EFO88669.1"/>
    <property type="molecule type" value="Genomic_DNA"/>
</dbReference>
<sequence length="91" mass="10915">MASTLLRTPDWMQLEKKKEKNTTSTIRSCPDFYQLAVRIDNATNRLSTDEHSRNKETDGKRKKRKEEREKDSRVLRYDTVFPMKKVDLHWS</sequence>
<accession>E3M135</accession>
<evidence type="ECO:0000313" key="2">
    <source>
        <dbReference type="EMBL" id="EFO88669.1"/>
    </source>
</evidence>
<gene>
    <name evidence="2" type="ORF">CRE_06300</name>
</gene>
<dbReference type="InParanoid" id="E3M135"/>
<feature type="compositionally biased region" description="Basic and acidic residues" evidence="1">
    <location>
        <begin position="47"/>
        <end position="59"/>
    </location>
</feature>
<evidence type="ECO:0000313" key="3">
    <source>
        <dbReference type="Proteomes" id="UP000008281"/>
    </source>
</evidence>
<name>E3M135_CAERE</name>
<dbReference type="AlphaFoldDB" id="E3M135"/>
<feature type="region of interest" description="Disordered" evidence="1">
    <location>
        <begin position="43"/>
        <end position="73"/>
    </location>
</feature>
<reference evidence="2" key="1">
    <citation type="submission" date="2007-07" db="EMBL/GenBank/DDBJ databases">
        <title>PCAP assembly of the Caenorhabditis remanei genome.</title>
        <authorList>
            <consortium name="The Caenorhabditis remanei Sequencing Consortium"/>
            <person name="Wilson R.K."/>
        </authorList>
    </citation>
    <scope>NUCLEOTIDE SEQUENCE [LARGE SCALE GENOMIC DNA]</scope>
    <source>
        <strain evidence="2">PB4641</strain>
    </source>
</reference>
<evidence type="ECO:0000256" key="1">
    <source>
        <dbReference type="SAM" id="MobiDB-lite"/>
    </source>
</evidence>
<dbReference type="HOGENOM" id="CLU_2429144_0_0_1"/>
<proteinExistence type="predicted"/>
<organism evidence="3">
    <name type="scientific">Caenorhabditis remanei</name>
    <name type="common">Caenorhabditis vulgaris</name>
    <dbReference type="NCBI Taxonomy" id="31234"/>
    <lineage>
        <taxon>Eukaryota</taxon>
        <taxon>Metazoa</taxon>
        <taxon>Ecdysozoa</taxon>
        <taxon>Nematoda</taxon>
        <taxon>Chromadorea</taxon>
        <taxon>Rhabditida</taxon>
        <taxon>Rhabditina</taxon>
        <taxon>Rhabditomorpha</taxon>
        <taxon>Rhabditoidea</taxon>
        <taxon>Rhabditidae</taxon>
        <taxon>Peloderinae</taxon>
        <taxon>Caenorhabditis</taxon>
    </lineage>
</organism>
<dbReference type="Proteomes" id="UP000008281">
    <property type="component" value="Unassembled WGS sequence"/>
</dbReference>
<keyword evidence="3" id="KW-1185">Reference proteome</keyword>